<evidence type="ECO:0000313" key="7">
    <source>
        <dbReference type="EMBL" id="TWT30063.1"/>
    </source>
</evidence>
<dbReference type="Gene3D" id="3.40.50.150">
    <property type="entry name" value="Vaccinia Virus protein VP39"/>
    <property type="match status" value="1"/>
</dbReference>
<comment type="similarity">
    <text evidence="6">Belongs to the methyltransferase superfamily. RNA methyltransferase RsmG family.</text>
</comment>
<comment type="subcellular location">
    <subcellularLocation>
        <location evidence="6">Cytoplasm</location>
    </subcellularLocation>
</comment>
<keyword evidence="3 6" id="KW-0489">Methyltransferase</keyword>
<dbReference type="NCBIfam" id="TIGR00138">
    <property type="entry name" value="rsmG_gidB"/>
    <property type="match status" value="1"/>
</dbReference>
<evidence type="ECO:0000256" key="2">
    <source>
        <dbReference type="ARBA" id="ARBA00022552"/>
    </source>
</evidence>
<dbReference type="PIRSF" id="PIRSF003078">
    <property type="entry name" value="GidB"/>
    <property type="match status" value="1"/>
</dbReference>
<comment type="caution">
    <text evidence="6">Lacks conserved residue(s) required for the propagation of feature annotation.</text>
</comment>
<evidence type="ECO:0000256" key="3">
    <source>
        <dbReference type="ARBA" id="ARBA00022603"/>
    </source>
</evidence>
<dbReference type="GO" id="GO:0070043">
    <property type="term" value="F:rRNA (guanine-N7-)-methyltransferase activity"/>
    <property type="evidence" value="ECO:0007669"/>
    <property type="project" value="UniProtKB-UniRule"/>
</dbReference>
<evidence type="ECO:0000256" key="6">
    <source>
        <dbReference type="HAMAP-Rule" id="MF_00074"/>
    </source>
</evidence>
<dbReference type="EC" id="2.1.1.-" evidence="6"/>
<dbReference type="InterPro" id="IPR029063">
    <property type="entry name" value="SAM-dependent_MTases_sf"/>
</dbReference>
<keyword evidence="5 6" id="KW-0949">S-adenosyl-L-methionine</keyword>
<dbReference type="GO" id="GO:0005829">
    <property type="term" value="C:cytosol"/>
    <property type="evidence" value="ECO:0007669"/>
    <property type="project" value="TreeGrafter"/>
</dbReference>
<dbReference type="HAMAP" id="MF_00074">
    <property type="entry name" value="16SrRNA_methyltr_G"/>
    <property type="match status" value="1"/>
</dbReference>
<evidence type="ECO:0000313" key="8">
    <source>
        <dbReference type="Proteomes" id="UP000318878"/>
    </source>
</evidence>
<dbReference type="EMBL" id="SJPF01000006">
    <property type="protein sequence ID" value="TWT30063.1"/>
    <property type="molecule type" value="Genomic_DNA"/>
</dbReference>
<reference evidence="7 8" key="1">
    <citation type="submission" date="2019-02" db="EMBL/GenBank/DDBJ databases">
        <title>Deep-cultivation of Planctomycetes and their phenomic and genomic characterization uncovers novel biology.</title>
        <authorList>
            <person name="Wiegand S."/>
            <person name="Jogler M."/>
            <person name="Boedeker C."/>
            <person name="Pinto D."/>
            <person name="Vollmers J."/>
            <person name="Rivas-Marin E."/>
            <person name="Kohn T."/>
            <person name="Peeters S.H."/>
            <person name="Heuer A."/>
            <person name="Rast P."/>
            <person name="Oberbeckmann S."/>
            <person name="Bunk B."/>
            <person name="Jeske O."/>
            <person name="Meyerdierks A."/>
            <person name="Storesund J.E."/>
            <person name="Kallscheuer N."/>
            <person name="Luecker S."/>
            <person name="Lage O.M."/>
            <person name="Pohl T."/>
            <person name="Merkel B.J."/>
            <person name="Hornburger P."/>
            <person name="Mueller R.-W."/>
            <person name="Bruemmer F."/>
            <person name="Labrenz M."/>
            <person name="Spormann A.M."/>
            <person name="Op Den Camp H."/>
            <person name="Overmann J."/>
            <person name="Amann R."/>
            <person name="Jetten M.S.M."/>
            <person name="Mascher T."/>
            <person name="Medema M.H."/>
            <person name="Devos D.P."/>
            <person name="Kaster A.-K."/>
            <person name="Ovreas L."/>
            <person name="Rohde M."/>
            <person name="Galperin M.Y."/>
            <person name="Jogler C."/>
        </authorList>
    </citation>
    <scope>NUCLEOTIDE SEQUENCE [LARGE SCALE GENOMIC DNA]</scope>
    <source>
        <strain evidence="7 8">Enr8</strain>
    </source>
</reference>
<organism evidence="7 8">
    <name type="scientific">Blastopirellula retiformator</name>
    <dbReference type="NCBI Taxonomy" id="2527970"/>
    <lineage>
        <taxon>Bacteria</taxon>
        <taxon>Pseudomonadati</taxon>
        <taxon>Planctomycetota</taxon>
        <taxon>Planctomycetia</taxon>
        <taxon>Pirellulales</taxon>
        <taxon>Pirellulaceae</taxon>
        <taxon>Blastopirellula</taxon>
    </lineage>
</organism>
<accession>A0A5C5UWP9</accession>
<feature type="binding site" evidence="6">
    <location>
        <position position="83"/>
    </location>
    <ligand>
        <name>S-adenosyl-L-methionine</name>
        <dbReference type="ChEBI" id="CHEBI:59789"/>
    </ligand>
</feature>
<dbReference type="PANTHER" id="PTHR31760">
    <property type="entry name" value="S-ADENOSYL-L-METHIONINE-DEPENDENT METHYLTRANSFERASES SUPERFAMILY PROTEIN"/>
    <property type="match status" value="1"/>
</dbReference>
<dbReference type="Proteomes" id="UP000318878">
    <property type="component" value="Unassembled WGS sequence"/>
</dbReference>
<dbReference type="SUPFAM" id="SSF53335">
    <property type="entry name" value="S-adenosyl-L-methionine-dependent methyltransferases"/>
    <property type="match status" value="1"/>
</dbReference>
<sequence>MNEVPPPAPKFDTLQEALTAHGAPLDPAIAAELDRYVQVVWEMNQKLNLTRHTDYDRFVARDVLDSLALAGQLKPGDEILDLGSGGGVPGVIIAILRPDVQVSLCDSVTKKAKALEEIVGQLGLSIPVYHARAEDLLEDFRYNAIVCRAVAPLKKLLTWLAPHWASFDQLLAIKGGKWIEERNEARHFGLLGDLQLRKEVEYENPGNDHPSVVLKIWPAGRKEP</sequence>
<dbReference type="OrthoDB" id="9808773at2"/>
<dbReference type="Pfam" id="PF02527">
    <property type="entry name" value="GidB"/>
    <property type="match status" value="1"/>
</dbReference>
<feature type="binding site" evidence="6">
    <location>
        <position position="148"/>
    </location>
    <ligand>
        <name>S-adenosyl-L-methionine</name>
        <dbReference type="ChEBI" id="CHEBI:59789"/>
    </ligand>
</feature>
<comment type="function">
    <text evidence="6">Specifically methylates the N7 position of a guanine in 16S rRNA.</text>
</comment>
<dbReference type="PANTHER" id="PTHR31760:SF0">
    <property type="entry name" value="S-ADENOSYL-L-METHIONINE-DEPENDENT METHYLTRANSFERASES SUPERFAMILY PROTEIN"/>
    <property type="match status" value="1"/>
</dbReference>
<evidence type="ECO:0000256" key="1">
    <source>
        <dbReference type="ARBA" id="ARBA00022490"/>
    </source>
</evidence>
<keyword evidence="1 6" id="KW-0963">Cytoplasm</keyword>
<evidence type="ECO:0000256" key="4">
    <source>
        <dbReference type="ARBA" id="ARBA00022679"/>
    </source>
</evidence>
<dbReference type="InterPro" id="IPR003682">
    <property type="entry name" value="rRNA_ssu_MeTfrase_G"/>
</dbReference>
<evidence type="ECO:0000256" key="5">
    <source>
        <dbReference type="ARBA" id="ARBA00022691"/>
    </source>
</evidence>
<protein>
    <recommendedName>
        <fullName evidence="6">Ribosomal RNA small subunit methyltransferase G</fullName>
        <ecNumber evidence="6">2.1.1.-</ecNumber>
    </recommendedName>
    <alternativeName>
        <fullName evidence="6">16S rRNA 7-methylguanosine methyltransferase</fullName>
        <shortName evidence="6">16S rRNA m7G methyltransferase</shortName>
    </alternativeName>
</protein>
<feature type="binding site" evidence="6">
    <location>
        <begin position="133"/>
        <end position="134"/>
    </location>
    <ligand>
        <name>S-adenosyl-L-methionine</name>
        <dbReference type="ChEBI" id="CHEBI:59789"/>
    </ligand>
</feature>
<dbReference type="AlphaFoldDB" id="A0A5C5UWP9"/>
<keyword evidence="4 6" id="KW-0808">Transferase</keyword>
<keyword evidence="2 6" id="KW-0698">rRNA processing</keyword>
<name>A0A5C5UWP9_9BACT</name>
<proteinExistence type="inferred from homology"/>
<comment type="caution">
    <text evidence="7">The sequence shown here is derived from an EMBL/GenBank/DDBJ whole genome shotgun (WGS) entry which is preliminary data.</text>
</comment>
<keyword evidence="8" id="KW-1185">Reference proteome</keyword>
<gene>
    <name evidence="6 7" type="primary">rsmG</name>
    <name evidence="7" type="ORF">Enr8_47200</name>
</gene>
<dbReference type="RefSeq" id="WP_146436327.1">
    <property type="nucleotide sequence ID" value="NZ_SJPF01000006.1"/>
</dbReference>